<reference evidence="3" key="3">
    <citation type="journal article" date="2017" name="Nature">
        <title>Genome sequence of the progenitor of the wheat D genome Aegilops tauschii.</title>
        <authorList>
            <person name="Luo M.C."/>
            <person name="Gu Y.Q."/>
            <person name="Puiu D."/>
            <person name="Wang H."/>
            <person name="Twardziok S.O."/>
            <person name="Deal K.R."/>
            <person name="Huo N."/>
            <person name="Zhu T."/>
            <person name="Wang L."/>
            <person name="Wang Y."/>
            <person name="McGuire P.E."/>
            <person name="Liu S."/>
            <person name="Long H."/>
            <person name="Ramasamy R.K."/>
            <person name="Rodriguez J.C."/>
            <person name="Van S.L."/>
            <person name="Yuan L."/>
            <person name="Wang Z."/>
            <person name="Xia Z."/>
            <person name="Xiao L."/>
            <person name="Anderson O.D."/>
            <person name="Ouyang S."/>
            <person name="Liang Y."/>
            <person name="Zimin A.V."/>
            <person name="Pertea G."/>
            <person name="Qi P."/>
            <person name="Bennetzen J.L."/>
            <person name="Dai X."/>
            <person name="Dawson M.W."/>
            <person name="Muller H.G."/>
            <person name="Kugler K."/>
            <person name="Rivarola-Duarte L."/>
            <person name="Spannagl M."/>
            <person name="Mayer K.F.X."/>
            <person name="Lu F.H."/>
            <person name="Bevan M.W."/>
            <person name="Leroy P."/>
            <person name="Li P."/>
            <person name="You F.M."/>
            <person name="Sun Q."/>
            <person name="Liu Z."/>
            <person name="Lyons E."/>
            <person name="Wicker T."/>
            <person name="Salzberg S.L."/>
            <person name="Devos K.M."/>
            <person name="Dvorak J."/>
        </authorList>
    </citation>
    <scope>NUCLEOTIDE SEQUENCE [LARGE SCALE GENOMIC DNA]</scope>
    <source>
        <strain evidence="3">cv. AL8/78</strain>
    </source>
</reference>
<proteinExistence type="predicted"/>
<organism evidence="3 4">
    <name type="scientific">Aegilops tauschii subsp. strangulata</name>
    <name type="common">Goatgrass</name>
    <dbReference type="NCBI Taxonomy" id="200361"/>
    <lineage>
        <taxon>Eukaryota</taxon>
        <taxon>Viridiplantae</taxon>
        <taxon>Streptophyta</taxon>
        <taxon>Embryophyta</taxon>
        <taxon>Tracheophyta</taxon>
        <taxon>Spermatophyta</taxon>
        <taxon>Magnoliopsida</taxon>
        <taxon>Liliopsida</taxon>
        <taxon>Poales</taxon>
        <taxon>Poaceae</taxon>
        <taxon>BOP clade</taxon>
        <taxon>Pooideae</taxon>
        <taxon>Triticodae</taxon>
        <taxon>Triticeae</taxon>
        <taxon>Triticinae</taxon>
        <taxon>Aegilops</taxon>
    </lineage>
</organism>
<evidence type="ECO:0000256" key="2">
    <source>
        <dbReference type="SAM" id="SignalP"/>
    </source>
</evidence>
<feature type="chain" id="PRO_5019156470" evidence="2">
    <location>
        <begin position="24"/>
        <end position="85"/>
    </location>
</feature>
<dbReference type="Proteomes" id="UP000015105">
    <property type="component" value="Chromosome 1D"/>
</dbReference>
<dbReference type="Gramene" id="AET1Gv20941500.1">
    <property type="protein sequence ID" value="AET1Gv20941500.1"/>
    <property type="gene ID" value="AET1Gv20941500"/>
</dbReference>
<reference evidence="3" key="5">
    <citation type="journal article" date="2021" name="G3 (Bethesda)">
        <title>Aegilops tauschii genome assembly Aet v5.0 features greater sequence contiguity and improved annotation.</title>
        <authorList>
            <person name="Wang L."/>
            <person name="Zhu T."/>
            <person name="Rodriguez J.C."/>
            <person name="Deal K.R."/>
            <person name="Dubcovsky J."/>
            <person name="McGuire P.E."/>
            <person name="Lux T."/>
            <person name="Spannagl M."/>
            <person name="Mayer K.F.X."/>
            <person name="Baldrich P."/>
            <person name="Meyers B.C."/>
            <person name="Huo N."/>
            <person name="Gu Y.Q."/>
            <person name="Zhou H."/>
            <person name="Devos K.M."/>
            <person name="Bennetzen J.L."/>
            <person name="Unver T."/>
            <person name="Budak H."/>
            <person name="Gulick P.J."/>
            <person name="Galiba G."/>
            <person name="Kalapos B."/>
            <person name="Nelson D.R."/>
            <person name="Li P."/>
            <person name="You F.M."/>
            <person name="Luo M.C."/>
            <person name="Dvorak J."/>
        </authorList>
    </citation>
    <scope>NUCLEOTIDE SEQUENCE [LARGE SCALE GENOMIC DNA]</scope>
    <source>
        <strain evidence="3">cv. AL8/78</strain>
    </source>
</reference>
<keyword evidence="4" id="KW-1185">Reference proteome</keyword>
<protein>
    <submittedName>
        <fullName evidence="3">Uncharacterized protein</fullName>
    </submittedName>
</protein>
<reference evidence="3" key="4">
    <citation type="submission" date="2019-03" db="UniProtKB">
        <authorList>
            <consortium name="EnsemblPlants"/>
        </authorList>
    </citation>
    <scope>IDENTIFICATION</scope>
</reference>
<feature type="signal peptide" evidence="2">
    <location>
        <begin position="1"/>
        <end position="23"/>
    </location>
</feature>
<evidence type="ECO:0000313" key="4">
    <source>
        <dbReference type="Proteomes" id="UP000015105"/>
    </source>
</evidence>
<reference evidence="4" key="2">
    <citation type="journal article" date="2017" name="Nat. Plants">
        <title>The Aegilops tauschii genome reveals multiple impacts of transposons.</title>
        <authorList>
            <person name="Zhao G."/>
            <person name="Zou C."/>
            <person name="Li K."/>
            <person name="Wang K."/>
            <person name="Li T."/>
            <person name="Gao L."/>
            <person name="Zhang X."/>
            <person name="Wang H."/>
            <person name="Yang Z."/>
            <person name="Liu X."/>
            <person name="Jiang W."/>
            <person name="Mao L."/>
            <person name="Kong X."/>
            <person name="Jiao Y."/>
            <person name="Jia J."/>
        </authorList>
    </citation>
    <scope>NUCLEOTIDE SEQUENCE [LARGE SCALE GENOMIC DNA]</scope>
    <source>
        <strain evidence="4">cv. AL8/78</strain>
    </source>
</reference>
<sequence length="85" mass="8902">MRSLPIVVLSLLILVLAAHVSQADDKGSPSGNGKGSHEGDGDDHKSNGVGPVKKPKCHKPGRGPKNHDNDGRGPPEKDCDDEETT</sequence>
<evidence type="ECO:0000313" key="3">
    <source>
        <dbReference type="EnsemblPlants" id="AET1Gv20941500.1"/>
    </source>
</evidence>
<reference evidence="4" key="1">
    <citation type="journal article" date="2014" name="Science">
        <title>Ancient hybridizations among the ancestral genomes of bread wheat.</title>
        <authorList>
            <consortium name="International Wheat Genome Sequencing Consortium,"/>
            <person name="Marcussen T."/>
            <person name="Sandve S.R."/>
            <person name="Heier L."/>
            <person name="Spannagl M."/>
            <person name="Pfeifer M."/>
            <person name="Jakobsen K.S."/>
            <person name="Wulff B.B."/>
            <person name="Steuernagel B."/>
            <person name="Mayer K.F."/>
            <person name="Olsen O.A."/>
        </authorList>
    </citation>
    <scope>NUCLEOTIDE SEQUENCE [LARGE SCALE GENOMIC DNA]</scope>
    <source>
        <strain evidence="4">cv. AL8/78</strain>
    </source>
</reference>
<evidence type="ECO:0000256" key="1">
    <source>
        <dbReference type="SAM" id="MobiDB-lite"/>
    </source>
</evidence>
<feature type="region of interest" description="Disordered" evidence="1">
    <location>
        <begin position="21"/>
        <end position="85"/>
    </location>
</feature>
<dbReference type="EnsemblPlants" id="AET1Gv20941500.1">
    <property type="protein sequence ID" value="AET1Gv20941500.1"/>
    <property type="gene ID" value="AET1Gv20941500"/>
</dbReference>
<keyword evidence="2" id="KW-0732">Signal</keyword>
<dbReference type="AlphaFoldDB" id="A0A452ZVT6"/>
<feature type="compositionally biased region" description="Basic and acidic residues" evidence="1">
    <location>
        <begin position="65"/>
        <end position="77"/>
    </location>
</feature>
<accession>A0A452ZVT6</accession>
<name>A0A452ZVT6_AEGTS</name>
<feature type="compositionally biased region" description="Basic and acidic residues" evidence="1">
    <location>
        <begin position="35"/>
        <end position="46"/>
    </location>
</feature>
<feature type="compositionally biased region" description="Basic residues" evidence="1">
    <location>
        <begin position="53"/>
        <end position="64"/>
    </location>
</feature>